<dbReference type="EMBL" id="PP935706">
    <property type="protein sequence ID" value="XDJ01641.1"/>
    <property type="molecule type" value="Genomic_DNA"/>
</dbReference>
<reference evidence="2" key="1">
    <citation type="submission" date="2024-06" db="EMBL/GenBank/DDBJ databases">
        <authorList>
            <person name="Mutai I.J."/>
            <person name="Gurusinghe A."/>
            <person name="Wang B."/>
            <person name="Clark M."/>
            <person name="Bhandare S.G."/>
        </authorList>
    </citation>
    <scope>NUCLEOTIDE SEQUENCE</scope>
</reference>
<protein>
    <submittedName>
        <fullName evidence="2">Tail tape measure</fullName>
    </submittedName>
</protein>
<sequence length="46" mass="5321">MREQNDAIVKNQQIAILRATGSALRRKPRPLTRKHLQNVKGSQRNK</sequence>
<proteinExistence type="predicted"/>
<evidence type="ECO:0000313" key="2">
    <source>
        <dbReference type="EMBL" id="XDJ01641.1"/>
    </source>
</evidence>
<evidence type="ECO:0000256" key="1">
    <source>
        <dbReference type="SAM" id="MobiDB-lite"/>
    </source>
</evidence>
<feature type="region of interest" description="Disordered" evidence="1">
    <location>
        <begin position="21"/>
        <end position="46"/>
    </location>
</feature>
<accession>A0AB39C4U5</accession>
<feature type="compositionally biased region" description="Basic residues" evidence="1">
    <location>
        <begin position="24"/>
        <end position="46"/>
    </location>
</feature>
<name>A0AB39C4U5_9VIRU</name>
<organism evidence="2">
    <name type="scientific">Salmonella phage vB_SE130_2P</name>
    <dbReference type="NCBI Taxonomy" id="3236707"/>
    <lineage>
        <taxon>Viruses</taxon>
    </lineage>
</organism>